<name>A0A2S6BRI1_9PEZI</name>
<dbReference type="SUPFAM" id="SSF51445">
    <property type="entry name" value="(Trans)glycosidases"/>
    <property type="match status" value="1"/>
</dbReference>
<proteinExistence type="predicted"/>
<sequence>MYPLHLSTIVVPVSFLVSPALAWWKPQPNTTWQIILSETLNPSSLPAVPVIDSDLFDNPKSIWTAVKARNIKTICYFSSQYEDWRPDASNFTSQPQNLGDSLDGWPGERWVNTRATGIRDIMRARLAEAKARGCDGIDPDNVDAYLHSGGGFGLTQSDAIDYVRFLAAEAHKQDLAVGLKNGDDIVNQLVDYVDFAVVEECQANSDLTTGSGYYDECKKYQPFIQKGKAVFSIEYVEGTPSKTTTQRICKNAIAKGFGVLIKRYDLGAWVVDCSKQ</sequence>
<dbReference type="EC" id="3.2.1.22" evidence="2"/>
<dbReference type="InterPro" id="IPR004352">
    <property type="entry name" value="GH114_TIM-barrel"/>
</dbReference>
<evidence type="ECO:0000256" key="2">
    <source>
        <dbReference type="ARBA" id="ARBA00012755"/>
    </source>
</evidence>
<protein>
    <recommendedName>
        <fullName evidence="2">alpha-galactosidase</fullName>
        <ecNumber evidence="2">3.2.1.22</ecNumber>
    </recommendedName>
</protein>
<dbReference type="OrthoDB" id="2108802at2759"/>
<keyword evidence="3" id="KW-0732">Signal</keyword>
<evidence type="ECO:0000256" key="3">
    <source>
        <dbReference type="SAM" id="SignalP"/>
    </source>
</evidence>
<dbReference type="Proteomes" id="UP000237631">
    <property type="component" value="Unassembled WGS sequence"/>
</dbReference>
<evidence type="ECO:0000256" key="1">
    <source>
        <dbReference type="ARBA" id="ARBA00001255"/>
    </source>
</evidence>
<dbReference type="AlphaFoldDB" id="A0A2S6BRI1"/>
<feature type="domain" description="Glycoside-hydrolase family GH114 TIM-barrel" evidence="4">
    <location>
        <begin position="31"/>
        <end position="269"/>
    </location>
</feature>
<dbReference type="InterPro" id="IPR017853">
    <property type="entry name" value="GH"/>
</dbReference>
<keyword evidence="6" id="KW-1185">Reference proteome</keyword>
<dbReference type="PANTHER" id="PTHR35273:SF2">
    <property type="entry name" value="ALPHA-GALACTOSIDASE"/>
    <property type="match status" value="1"/>
</dbReference>
<dbReference type="STRING" id="357750.A0A2S6BRI1"/>
<dbReference type="Pfam" id="PF03537">
    <property type="entry name" value="Glyco_hydro_114"/>
    <property type="match status" value="1"/>
</dbReference>
<dbReference type="InterPro" id="IPR013785">
    <property type="entry name" value="Aldolase_TIM"/>
</dbReference>
<dbReference type="EMBL" id="PNEN01001793">
    <property type="protein sequence ID" value="PPJ50098.1"/>
    <property type="molecule type" value="Genomic_DNA"/>
</dbReference>
<dbReference type="PANTHER" id="PTHR35273">
    <property type="entry name" value="ALPHA-1,4 POLYGALACTOSAMINIDASE, PUTATIVE (AFU_ORTHOLOGUE AFUA_3G07890)-RELATED"/>
    <property type="match status" value="1"/>
</dbReference>
<organism evidence="5 6">
    <name type="scientific">Cercospora berteroae</name>
    <dbReference type="NCBI Taxonomy" id="357750"/>
    <lineage>
        <taxon>Eukaryota</taxon>
        <taxon>Fungi</taxon>
        <taxon>Dikarya</taxon>
        <taxon>Ascomycota</taxon>
        <taxon>Pezizomycotina</taxon>
        <taxon>Dothideomycetes</taxon>
        <taxon>Dothideomycetidae</taxon>
        <taxon>Mycosphaerellales</taxon>
        <taxon>Mycosphaerellaceae</taxon>
        <taxon>Cercospora</taxon>
    </lineage>
</organism>
<comment type="caution">
    <text evidence="5">The sequence shown here is derived from an EMBL/GenBank/DDBJ whole genome shotgun (WGS) entry which is preliminary data.</text>
</comment>
<evidence type="ECO:0000259" key="4">
    <source>
        <dbReference type="Pfam" id="PF03537"/>
    </source>
</evidence>
<dbReference type="GO" id="GO:0004557">
    <property type="term" value="F:alpha-galactosidase activity"/>
    <property type="evidence" value="ECO:0007669"/>
    <property type="project" value="UniProtKB-EC"/>
</dbReference>
<feature type="chain" id="PRO_5015707925" description="alpha-galactosidase" evidence="3">
    <location>
        <begin position="23"/>
        <end position="276"/>
    </location>
</feature>
<evidence type="ECO:0000313" key="6">
    <source>
        <dbReference type="Proteomes" id="UP000237631"/>
    </source>
</evidence>
<accession>A0A2S6BRI1</accession>
<gene>
    <name evidence="5" type="ORF">CBER1_05049</name>
</gene>
<evidence type="ECO:0000313" key="5">
    <source>
        <dbReference type="EMBL" id="PPJ50098.1"/>
    </source>
</evidence>
<comment type="catalytic activity">
    <reaction evidence="1">
        <text>Hydrolysis of terminal, non-reducing alpha-D-galactose residues in alpha-D-galactosides, including galactose oligosaccharides, galactomannans and galactolipids.</text>
        <dbReference type="EC" id="3.2.1.22"/>
    </reaction>
</comment>
<dbReference type="Gene3D" id="3.20.20.70">
    <property type="entry name" value="Aldolase class I"/>
    <property type="match status" value="1"/>
</dbReference>
<reference evidence="6" key="1">
    <citation type="journal article" date="2017" name="bioRxiv">
        <title>Conservation of a gene cluster reveals novel cercosporin biosynthetic mechanisms and extends production to the genus Colletotrichum.</title>
        <authorList>
            <person name="de Jonge R."/>
            <person name="Ebert M.K."/>
            <person name="Huitt-Roehl C.R."/>
            <person name="Pal P."/>
            <person name="Suttle J.C."/>
            <person name="Spanner R.E."/>
            <person name="Neubauer J.D."/>
            <person name="Jurick W.M.II."/>
            <person name="Stott K.A."/>
            <person name="Secor G.A."/>
            <person name="Thomma B.P.H.J."/>
            <person name="Van de Peer Y."/>
            <person name="Townsend C.A."/>
            <person name="Bolton M.D."/>
        </authorList>
    </citation>
    <scope>NUCLEOTIDE SEQUENCE [LARGE SCALE GENOMIC DNA]</scope>
    <source>
        <strain evidence="6">CBS538.71</strain>
    </source>
</reference>
<feature type="signal peptide" evidence="3">
    <location>
        <begin position="1"/>
        <end position="22"/>
    </location>
</feature>